<keyword evidence="2" id="KW-1185">Reference proteome</keyword>
<dbReference type="Proteomes" id="UP000249218">
    <property type="component" value="Unassembled WGS sequence"/>
</dbReference>
<dbReference type="AlphaFoldDB" id="A0A2W1C1G2"/>
<dbReference type="Gene3D" id="3.30.70.1820">
    <property type="entry name" value="L1 transposable element, RRM domain"/>
    <property type="match status" value="1"/>
</dbReference>
<sequence>MDSITNTLTGLMDSFNKRMAEFEAQLQKAPAEPSHPNLTAEFQAFRVFITQAVTSLQQQVELLARSIDSMEMRSRRGILLLHGVPEAKDEDAAQVVVDVVKDRLKMTDFTLADIKRSHRMGRSSTASRSRPILFKLRDGAVRDNIWFNKPQLKGAGITISEFLTKSRHDLFMAARKSLGVTKCWTRDGCVYVLAPDGSRHRITTAAELSALLPQNATESPKEPATVDAPRKPVITSRPKRAAAFKKNFNAVHINAQSIPAHFPDMLASFDCKNVHAILVSESWLKPCLPTAAYSLPGFQLRNFNGMDLENLRVDAANLDWTSVENSESVDEKVEIFTSRLVALYDVHAPIRAVKVRHLPSPWLTREIKQIMARKVSAKSRYKARSTSTNWEKFVEARNRCNKLAFWSRSVNQPPR</sequence>
<accession>A0A2W1C1G2</accession>
<organism evidence="1 2">
    <name type="scientific">Helicoverpa armigera</name>
    <name type="common">Cotton bollworm</name>
    <name type="synonym">Heliothis armigera</name>
    <dbReference type="NCBI Taxonomy" id="29058"/>
    <lineage>
        <taxon>Eukaryota</taxon>
        <taxon>Metazoa</taxon>
        <taxon>Ecdysozoa</taxon>
        <taxon>Arthropoda</taxon>
        <taxon>Hexapoda</taxon>
        <taxon>Insecta</taxon>
        <taxon>Pterygota</taxon>
        <taxon>Neoptera</taxon>
        <taxon>Endopterygota</taxon>
        <taxon>Lepidoptera</taxon>
        <taxon>Glossata</taxon>
        <taxon>Ditrysia</taxon>
        <taxon>Noctuoidea</taxon>
        <taxon>Noctuidae</taxon>
        <taxon>Heliothinae</taxon>
        <taxon>Helicoverpa</taxon>
    </lineage>
</organism>
<protein>
    <submittedName>
        <fullName evidence="1">Uncharacterized protein</fullName>
    </submittedName>
</protein>
<evidence type="ECO:0000313" key="1">
    <source>
        <dbReference type="EMBL" id="PZC77943.1"/>
    </source>
</evidence>
<name>A0A2W1C1G2_HELAM</name>
<proteinExistence type="predicted"/>
<evidence type="ECO:0000313" key="2">
    <source>
        <dbReference type="Proteomes" id="UP000249218"/>
    </source>
</evidence>
<dbReference type="EMBL" id="KZ149916">
    <property type="protein sequence ID" value="PZC77943.1"/>
    <property type="molecule type" value="Genomic_DNA"/>
</dbReference>
<reference evidence="1 2" key="1">
    <citation type="journal article" date="2017" name="BMC Biol.">
        <title>Genomic innovations, transcriptional plasticity and gene loss underlying the evolution and divergence of two highly polyphagous and invasive Helicoverpa pest species.</title>
        <authorList>
            <person name="Pearce S.L."/>
            <person name="Clarke D.F."/>
            <person name="East P.D."/>
            <person name="Elfekih S."/>
            <person name="Gordon K.H."/>
            <person name="Jermiin L.S."/>
            <person name="McGaughran A."/>
            <person name="Oakeshott J.G."/>
            <person name="Papanikolaou A."/>
            <person name="Perera O.P."/>
            <person name="Rane R.V."/>
            <person name="Richards S."/>
            <person name="Tay W.T."/>
            <person name="Walsh T.K."/>
            <person name="Anderson A."/>
            <person name="Anderson C.J."/>
            <person name="Asgari S."/>
            <person name="Board P.G."/>
            <person name="Bretschneider A."/>
            <person name="Campbell P.M."/>
            <person name="Chertemps T."/>
            <person name="Christeller J.T."/>
            <person name="Coppin C.W."/>
            <person name="Downes S.J."/>
            <person name="Duan G."/>
            <person name="Farnsworth C.A."/>
            <person name="Good R.T."/>
            <person name="Han L.B."/>
            <person name="Han Y.C."/>
            <person name="Hatje K."/>
            <person name="Horne I."/>
            <person name="Huang Y.P."/>
            <person name="Hughes D.S."/>
            <person name="Jacquin-Joly E."/>
            <person name="James W."/>
            <person name="Jhangiani S."/>
            <person name="Kollmar M."/>
            <person name="Kuwar S.S."/>
            <person name="Li S."/>
            <person name="Liu N.Y."/>
            <person name="Maibeche M.T."/>
            <person name="Miller J.R."/>
            <person name="Montagne N."/>
            <person name="Perry T."/>
            <person name="Qu J."/>
            <person name="Song S.V."/>
            <person name="Sutton G.G."/>
            <person name="Vogel H."/>
            <person name="Walenz B.P."/>
            <person name="Xu W."/>
            <person name="Zhang H.J."/>
            <person name="Zou Z."/>
            <person name="Batterham P."/>
            <person name="Edwards O.R."/>
            <person name="Feyereisen R."/>
            <person name="Gibbs R.A."/>
            <person name="Heckel D.G."/>
            <person name="McGrath A."/>
            <person name="Robin C."/>
            <person name="Scherer S.E."/>
            <person name="Worley K.C."/>
            <person name="Wu Y.D."/>
        </authorList>
    </citation>
    <scope>NUCLEOTIDE SEQUENCE [LARGE SCALE GENOMIC DNA]</scope>
    <source>
        <strain evidence="1">Harm_GR_Male_#8</strain>
        <tissue evidence="1">Whole organism</tissue>
    </source>
</reference>
<dbReference type="OrthoDB" id="7482633at2759"/>
<gene>
    <name evidence="1" type="primary">HaOG202750</name>
    <name evidence="1" type="ORF">B5X24_HaOG202750</name>
</gene>